<name>A0A8H7E8F4_9EURO</name>
<comment type="caution">
    <text evidence="1">The sequence shown here is derived from an EMBL/GenBank/DDBJ whole genome shotgun (WGS) entry which is preliminary data.</text>
</comment>
<gene>
    <name evidence="1" type="ORF">GJ744_000024</name>
</gene>
<dbReference type="Proteomes" id="UP000606974">
    <property type="component" value="Unassembled WGS sequence"/>
</dbReference>
<sequence length="335" mass="38025">MDIYNTTITSLQLLYGFIDACVDFPGDTKSLSLRLRRDIRILQNVQSFFQARQGSSKLTDTGLNAEDEDLLERLSEHLDGVISKALAMEGILKANRGWRKHAKQLTWWHYRLKVQQLQQELHEWAESFDVRLMSLPDDMKTVMKVAQDEKPVMVATKERIESVLARIQAEMEASDGMDGLFINDHENRISIGASSTTFRHTATFDNTPVILEYRPYETSLLTSGCEELLEKRTLDQTKLAYILSSLQSSNLGLPRCLGFYDVSDTMSPYFVHVYEMPQNSSRGEKVQTLLDVIRITVKDPKSPSEGQAKPIHSLSDRITFVRKLAIALLLIHSAG</sequence>
<organism evidence="1 2">
    <name type="scientific">Endocarpon pusillum</name>
    <dbReference type="NCBI Taxonomy" id="364733"/>
    <lineage>
        <taxon>Eukaryota</taxon>
        <taxon>Fungi</taxon>
        <taxon>Dikarya</taxon>
        <taxon>Ascomycota</taxon>
        <taxon>Pezizomycotina</taxon>
        <taxon>Eurotiomycetes</taxon>
        <taxon>Chaetothyriomycetidae</taxon>
        <taxon>Verrucariales</taxon>
        <taxon>Verrucariaceae</taxon>
        <taxon>Endocarpon</taxon>
    </lineage>
</organism>
<proteinExistence type="predicted"/>
<dbReference type="EMBL" id="JAACFV010000001">
    <property type="protein sequence ID" value="KAF7514254.1"/>
    <property type="molecule type" value="Genomic_DNA"/>
</dbReference>
<protein>
    <recommendedName>
        <fullName evidence="3">Prion-inhibition and propagation HeLo domain-containing protein</fullName>
    </recommendedName>
</protein>
<dbReference type="OrthoDB" id="1911848at2759"/>
<reference evidence="1" key="1">
    <citation type="submission" date="2020-02" db="EMBL/GenBank/DDBJ databases">
        <authorList>
            <person name="Palmer J.M."/>
        </authorList>
    </citation>
    <scope>NUCLEOTIDE SEQUENCE</scope>
    <source>
        <strain evidence="1">EPUS1.4</strain>
        <tissue evidence="1">Thallus</tissue>
    </source>
</reference>
<dbReference type="PANTHER" id="PTHR37542">
    <property type="entry name" value="HELO DOMAIN-CONTAINING PROTEIN-RELATED"/>
    <property type="match status" value="1"/>
</dbReference>
<evidence type="ECO:0000313" key="2">
    <source>
        <dbReference type="Proteomes" id="UP000606974"/>
    </source>
</evidence>
<keyword evidence="2" id="KW-1185">Reference proteome</keyword>
<evidence type="ECO:0008006" key="3">
    <source>
        <dbReference type="Google" id="ProtNLM"/>
    </source>
</evidence>
<dbReference type="PANTHER" id="PTHR37542:SF3">
    <property type="entry name" value="PRION-INHIBITION AND PROPAGATION HELO DOMAIN-CONTAINING PROTEIN"/>
    <property type="match status" value="1"/>
</dbReference>
<accession>A0A8H7E8F4</accession>
<dbReference type="AlphaFoldDB" id="A0A8H7E8F4"/>
<evidence type="ECO:0000313" key="1">
    <source>
        <dbReference type="EMBL" id="KAF7514254.1"/>
    </source>
</evidence>